<dbReference type="GO" id="GO:0005524">
    <property type="term" value="F:ATP binding"/>
    <property type="evidence" value="ECO:0007669"/>
    <property type="project" value="UniProtKB-UniRule"/>
</dbReference>
<dbReference type="PANTHER" id="PTHR10192:SF5">
    <property type="entry name" value="GEPHYRIN"/>
    <property type="match status" value="1"/>
</dbReference>
<keyword evidence="1" id="KW-0460">Magnesium</keyword>
<dbReference type="GO" id="GO:0046872">
    <property type="term" value="F:metal ion binding"/>
    <property type="evidence" value="ECO:0007669"/>
    <property type="project" value="UniProtKB-UniRule"/>
</dbReference>
<keyword evidence="1" id="KW-0501">Molybdenum cofactor biosynthesis</keyword>
<dbReference type="SUPFAM" id="SSF63882">
    <property type="entry name" value="MoeA N-terminal region -like"/>
    <property type="match status" value="1"/>
</dbReference>
<organism evidence="3 4">
    <name type="scientific">Rhodnius prolixus</name>
    <name type="common">Triatomid bug</name>
    <dbReference type="NCBI Taxonomy" id="13249"/>
    <lineage>
        <taxon>Eukaryota</taxon>
        <taxon>Metazoa</taxon>
        <taxon>Ecdysozoa</taxon>
        <taxon>Arthropoda</taxon>
        <taxon>Hexapoda</taxon>
        <taxon>Insecta</taxon>
        <taxon>Pterygota</taxon>
        <taxon>Neoptera</taxon>
        <taxon>Paraneoptera</taxon>
        <taxon>Hemiptera</taxon>
        <taxon>Heteroptera</taxon>
        <taxon>Panheteroptera</taxon>
        <taxon>Cimicomorpha</taxon>
        <taxon>Reduviidae</taxon>
        <taxon>Triatominae</taxon>
        <taxon>Rhodnius</taxon>
    </lineage>
</organism>
<dbReference type="HOGENOM" id="CLU_2378784_0_0_1"/>
<evidence type="ECO:0000256" key="1">
    <source>
        <dbReference type="RuleBase" id="RU365090"/>
    </source>
</evidence>
<comment type="pathway">
    <text evidence="1">Cofactor biosynthesis; molybdopterin biosynthesis.</text>
</comment>
<dbReference type="GO" id="GO:0005829">
    <property type="term" value="C:cytosol"/>
    <property type="evidence" value="ECO:0007669"/>
    <property type="project" value="TreeGrafter"/>
</dbReference>
<keyword evidence="4" id="KW-1185">Reference proteome</keyword>
<dbReference type="InterPro" id="IPR036135">
    <property type="entry name" value="MoeA_linker/N_sf"/>
</dbReference>
<comment type="function">
    <text evidence="1">Catalyzes two steps in the biosynthesis of the molybdenum cofactor. In the first step, molybdopterin is adenylated. Subsequently, molybdate is inserted into adenylated molybdopterin and AMP is released.</text>
</comment>
<keyword evidence="1" id="KW-0808">Transferase</keyword>
<dbReference type="AlphaFoldDB" id="T1HH30"/>
<dbReference type="Gene3D" id="3.90.105.10">
    <property type="entry name" value="Molybdopterin biosynthesis moea protein, domain 2"/>
    <property type="match status" value="1"/>
</dbReference>
<dbReference type="InParanoid" id="T1HH30"/>
<dbReference type="PANTHER" id="PTHR10192">
    <property type="entry name" value="MOLYBDOPTERIN BIOSYNTHESIS PROTEIN"/>
    <property type="match status" value="1"/>
</dbReference>
<name>T1HH30_RHOPR</name>
<evidence type="ECO:0000313" key="3">
    <source>
        <dbReference type="EnsemblMetazoa" id="RPRC003353-PA"/>
    </source>
</evidence>
<comment type="cofactor">
    <cofactor evidence="1">
        <name>Mg(2+)</name>
        <dbReference type="ChEBI" id="CHEBI:18420"/>
    </cofactor>
</comment>
<comment type="catalytic activity">
    <reaction evidence="1">
        <text>adenylyl-molybdopterin + molybdate = Mo-molybdopterin + AMP + H(+)</text>
        <dbReference type="Rhea" id="RHEA:35047"/>
        <dbReference type="ChEBI" id="CHEBI:15378"/>
        <dbReference type="ChEBI" id="CHEBI:36264"/>
        <dbReference type="ChEBI" id="CHEBI:62727"/>
        <dbReference type="ChEBI" id="CHEBI:71302"/>
        <dbReference type="ChEBI" id="CHEBI:456215"/>
    </reaction>
</comment>
<keyword evidence="1" id="KW-0479">Metal-binding</keyword>
<comment type="similarity">
    <text evidence="1">Belongs to the MoeA family.</text>
</comment>
<dbReference type="VEuPathDB" id="VectorBase:RPRC003353"/>
<dbReference type="InterPro" id="IPR038987">
    <property type="entry name" value="MoeA-like"/>
</dbReference>
<dbReference type="Pfam" id="PF03453">
    <property type="entry name" value="MoeA_N"/>
    <property type="match status" value="1"/>
</dbReference>
<reference evidence="3" key="1">
    <citation type="submission" date="2015-05" db="UniProtKB">
        <authorList>
            <consortium name="EnsemblMetazoa"/>
        </authorList>
    </citation>
    <scope>IDENTIFICATION</scope>
</reference>
<comment type="catalytic activity">
    <reaction evidence="1">
        <text>molybdopterin + ATP + H(+) = adenylyl-molybdopterin + diphosphate</text>
        <dbReference type="Rhea" id="RHEA:31331"/>
        <dbReference type="ChEBI" id="CHEBI:15378"/>
        <dbReference type="ChEBI" id="CHEBI:30616"/>
        <dbReference type="ChEBI" id="CHEBI:33019"/>
        <dbReference type="ChEBI" id="CHEBI:58698"/>
        <dbReference type="ChEBI" id="CHEBI:62727"/>
    </reaction>
</comment>
<accession>T1HH30</accession>
<dbReference type="EnsemblMetazoa" id="RPRC003353-RA">
    <property type="protein sequence ID" value="RPRC003353-PA"/>
    <property type="gene ID" value="RPRC003353"/>
</dbReference>
<dbReference type="eggNOG" id="KOG2371">
    <property type="taxonomic scope" value="Eukaryota"/>
</dbReference>
<evidence type="ECO:0000313" key="4">
    <source>
        <dbReference type="Proteomes" id="UP000015103"/>
    </source>
</evidence>
<dbReference type="GO" id="GO:0061598">
    <property type="term" value="F:molybdopterin adenylyltransferase activity"/>
    <property type="evidence" value="ECO:0007669"/>
    <property type="project" value="UniProtKB-UniRule"/>
</dbReference>
<dbReference type="Proteomes" id="UP000015103">
    <property type="component" value="Unassembled WGS sequence"/>
</dbReference>
<feature type="domain" description="MoeA N-terminal and linker" evidence="2">
    <location>
        <begin position="4"/>
        <end position="88"/>
    </location>
</feature>
<dbReference type="UniPathway" id="UPA00344"/>
<sequence length="95" mass="10077">MELTPNTCVRVNTGSMVPASADAVVQVEDTEVKVSDKHGNELCIHILVTVKSGQDIREVGSDILKGETVLQKGDLITSPEMGLLATVGVTKVPVY</sequence>
<dbReference type="InterPro" id="IPR005110">
    <property type="entry name" value="MoeA_linker/N"/>
</dbReference>
<evidence type="ECO:0000259" key="2">
    <source>
        <dbReference type="Pfam" id="PF03453"/>
    </source>
</evidence>
<keyword evidence="1" id="KW-0500">Molybdenum</keyword>
<dbReference type="GO" id="GO:0061599">
    <property type="term" value="F:molybdopterin molybdotransferase activity"/>
    <property type="evidence" value="ECO:0007669"/>
    <property type="project" value="UniProtKB-UniRule"/>
</dbReference>
<protein>
    <submittedName>
        <fullName evidence="3">Molybdopterin molybdenumtransferase</fullName>
    </submittedName>
</protein>
<dbReference type="EMBL" id="ACPB03038767">
    <property type="status" value="NOT_ANNOTATED_CDS"/>
    <property type="molecule type" value="Genomic_DNA"/>
</dbReference>
<dbReference type="GO" id="GO:0006777">
    <property type="term" value="P:Mo-molybdopterin cofactor biosynthetic process"/>
    <property type="evidence" value="ECO:0007669"/>
    <property type="project" value="UniProtKB-UniRule"/>
</dbReference>
<proteinExistence type="inferred from homology"/>
<dbReference type="STRING" id="13249.T1HH30"/>